<keyword evidence="2" id="KW-1185">Reference proteome</keyword>
<comment type="caution">
    <text evidence="1">The sequence shown here is derived from an EMBL/GenBank/DDBJ whole genome shotgun (WGS) entry which is preliminary data.</text>
</comment>
<evidence type="ECO:0000313" key="1">
    <source>
        <dbReference type="EMBL" id="KAK4319087.1"/>
    </source>
</evidence>
<dbReference type="AlphaFoldDB" id="A0AAE1Q5E5"/>
<dbReference type="EMBL" id="JAWZYT010000782">
    <property type="protein sequence ID" value="KAK4319087.1"/>
    <property type="molecule type" value="Genomic_DNA"/>
</dbReference>
<name>A0AAE1Q5E5_9EUCA</name>
<organism evidence="1 2">
    <name type="scientific">Petrolisthes manimaculis</name>
    <dbReference type="NCBI Taxonomy" id="1843537"/>
    <lineage>
        <taxon>Eukaryota</taxon>
        <taxon>Metazoa</taxon>
        <taxon>Ecdysozoa</taxon>
        <taxon>Arthropoda</taxon>
        <taxon>Crustacea</taxon>
        <taxon>Multicrustacea</taxon>
        <taxon>Malacostraca</taxon>
        <taxon>Eumalacostraca</taxon>
        <taxon>Eucarida</taxon>
        <taxon>Decapoda</taxon>
        <taxon>Pleocyemata</taxon>
        <taxon>Anomura</taxon>
        <taxon>Galatheoidea</taxon>
        <taxon>Porcellanidae</taxon>
        <taxon>Petrolisthes</taxon>
    </lineage>
</organism>
<gene>
    <name evidence="1" type="ORF">Pmani_009920</name>
</gene>
<accession>A0AAE1Q5E5</accession>
<protein>
    <submittedName>
        <fullName evidence="1">Uncharacterized protein</fullName>
    </submittedName>
</protein>
<dbReference type="Proteomes" id="UP001292094">
    <property type="component" value="Unassembled WGS sequence"/>
</dbReference>
<evidence type="ECO:0000313" key="2">
    <source>
        <dbReference type="Proteomes" id="UP001292094"/>
    </source>
</evidence>
<sequence>MSLDVSSDRILKLMGFDISDIRGHEDGDLSFIKTESRHILCFKGSGDGDNDCLYVYTVLEQEEVEWWHEEEWWQRRWSGGRWRGGRGDGVVAGGEVAGVLTVSIR</sequence>
<proteinExistence type="predicted"/>
<reference evidence="1" key="1">
    <citation type="submission" date="2023-11" db="EMBL/GenBank/DDBJ databases">
        <title>Genome assemblies of two species of porcelain crab, Petrolisthes cinctipes and Petrolisthes manimaculis (Anomura: Porcellanidae).</title>
        <authorList>
            <person name="Angst P."/>
        </authorList>
    </citation>
    <scope>NUCLEOTIDE SEQUENCE</scope>
    <source>
        <strain evidence="1">PB745_02</strain>
        <tissue evidence="1">Gill</tissue>
    </source>
</reference>